<dbReference type="KEGG" id="fsy:FsymDg_2091"/>
<reference evidence="2 3" key="1">
    <citation type="submission" date="2011-05" db="EMBL/GenBank/DDBJ databases">
        <title>Complete sequence of chromosome of Frankia symbiont of Datisca glomerata.</title>
        <authorList>
            <consortium name="US DOE Joint Genome Institute"/>
            <person name="Lucas S."/>
            <person name="Han J."/>
            <person name="Lapidus A."/>
            <person name="Cheng J.-F."/>
            <person name="Goodwin L."/>
            <person name="Pitluck S."/>
            <person name="Peters L."/>
            <person name="Mikhailova N."/>
            <person name="Chertkov O."/>
            <person name="Teshima H."/>
            <person name="Han C."/>
            <person name="Tapia R."/>
            <person name="Land M."/>
            <person name="Hauser L."/>
            <person name="Kyrpides N."/>
            <person name="Ivanova N."/>
            <person name="Pagani I."/>
            <person name="Berry A."/>
            <person name="Pawlowski K."/>
            <person name="Persson T."/>
            <person name="Vanden Heuvel B."/>
            <person name="Benson D."/>
            <person name="Woyke T."/>
        </authorList>
    </citation>
    <scope>NUCLEOTIDE SEQUENCE [LARGE SCALE GENOMIC DNA]</scope>
    <source>
        <strain evidence="3">4085684</strain>
    </source>
</reference>
<name>F8AY82_9ACTN</name>
<protein>
    <submittedName>
        <fullName evidence="2">Uncharacterized protein</fullName>
    </submittedName>
</protein>
<gene>
    <name evidence="2" type="ordered locus">FsymDg_2091</name>
</gene>
<organism evidence="2 3">
    <name type="scientific">Candidatus Protofrankia datiscae</name>
    <dbReference type="NCBI Taxonomy" id="2716812"/>
    <lineage>
        <taxon>Bacteria</taxon>
        <taxon>Bacillati</taxon>
        <taxon>Actinomycetota</taxon>
        <taxon>Actinomycetes</taxon>
        <taxon>Frankiales</taxon>
        <taxon>Frankiaceae</taxon>
        <taxon>Protofrankia</taxon>
    </lineage>
</organism>
<evidence type="ECO:0000256" key="1">
    <source>
        <dbReference type="SAM" id="MobiDB-lite"/>
    </source>
</evidence>
<accession>F8AY82</accession>
<feature type="compositionally biased region" description="Polar residues" evidence="1">
    <location>
        <begin position="1"/>
        <end position="11"/>
    </location>
</feature>
<feature type="region of interest" description="Disordered" evidence="1">
    <location>
        <begin position="1"/>
        <end position="31"/>
    </location>
</feature>
<evidence type="ECO:0000313" key="3">
    <source>
        <dbReference type="Proteomes" id="UP000001549"/>
    </source>
</evidence>
<sequence>MARIRSVQSSRKPAARKGLSRGPGRRRERIRIGPVDPSVTESAGLVALSELVDRLAVVEALDAGIGPVKRRARGLGAGELLVGMATSQLQGESSLSGLDRCAGYVCG</sequence>
<keyword evidence="3" id="KW-1185">Reference proteome</keyword>
<evidence type="ECO:0000313" key="2">
    <source>
        <dbReference type="EMBL" id="AEH09512.1"/>
    </source>
</evidence>
<dbReference type="Proteomes" id="UP000001549">
    <property type="component" value="Chromosome"/>
</dbReference>
<dbReference type="AlphaFoldDB" id="F8AY82"/>
<dbReference type="HOGENOM" id="CLU_2206189_0_0_11"/>
<proteinExistence type="predicted"/>
<dbReference type="EMBL" id="CP002801">
    <property type="protein sequence ID" value="AEH09512.1"/>
    <property type="molecule type" value="Genomic_DNA"/>
</dbReference>
<feature type="compositionally biased region" description="Basic residues" evidence="1">
    <location>
        <begin position="13"/>
        <end position="29"/>
    </location>
</feature>